<evidence type="ECO:0000313" key="2">
    <source>
        <dbReference type="Proteomes" id="UP001154282"/>
    </source>
</evidence>
<organism evidence="1 2">
    <name type="scientific">Linum tenue</name>
    <dbReference type="NCBI Taxonomy" id="586396"/>
    <lineage>
        <taxon>Eukaryota</taxon>
        <taxon>Viridiplantae</taxon>
        <taxon>Streptophyta</taxon>
        <taxon>Embryophyta</taxon>
        <taxon>Tracheophyta</taxon>
        <taxon>Spermatophyta</taxon>
        <taxon>Magnoliopsida</taxon>
        <taxon>eudicotyledons</taxon>
        <taxon>Gunneridae</taxon>
        <taxon>Pentapetalae</taxon>
        <taxon>rosids</taxon>
        <taxon>fabids</taxon>
        <taxon>Malpighiales</taxon>
        <taxon>Linaceae</taxon>
        <taxon>Linum</taxon>
    </lineage>
</organism>
<accession>A0AAV0HC32</accession>
<evidence type="ECO:0000313" key="1">
    <source>
        <dbReference type="EMBL" id="CAI0382829.1"/>
    </source>
</evidence>
<dbReference type="EMBL" id="CAMGYJ010000002">
    <property type="protein sequence ID" value="CAI0382829.1"/>
    <property type="molecule type" value="Genomic_DNA"/>
</dbReference>
<comment type="caution">
    <text evidence="1">The sequence shown here is derived from an EMBL/GenBank/DDBJ whole genome shotgun (WGS) entry which is preliminary data.</text>
</comment>
<dbReference type="AlphaFoldDB" id="A0AAV0HC32"/>
<proteinExistence type="predicted"/>
<keyword evidence="2" id="KW-1185">Reference proteome</keyword>
<name>A0AAV0HC32_9ROSI</name>
<protein>
    <submittedName>
        <fullName evidence="1">Uncharacterized protein</fullName>
    </submittedName>
</protein>
<dbReference type="Proteomes" id="UP001154282">
    <property type="component" value="Unassembled WGS sequence"/>
</dbReference>
<sequence length="96" mass="10739">MADKAKTCHEKEFEVALQEFCGNDADILEEAAEMKVILMGRLKKRLCTTEAPFSQSSALTLDSGTPATPFNGECLFFMHELALHDAYRSVNLQARR</sequence>
<reference evidence="1" key="1">
    <citation type="submission" date="2022-08" db="EMBL/GenBank/DDBJ databases">
        <authorList>
            <person name="Gutierrez-Valencia J."/>
        </authorList>
    </citation>
    <scope>NUCLEOTIDE SEQUENCE</scope>
</reference>
<gene>
    <name evidence="1" type="ORF">LITE_LOCUS3733</name>
</gene>